<protein>
    <recommendedName>
        <fullName evidence="3">DUF2292 domain-containing protein</fullName>
    </recommendedName>
</protein>
<dbReference type="EMBL" id="FZOA01000007">
    <property type="protein sequence ID" value="SNR92610.1"/>
    <property type="molecule type" value="Genomic_DNA"/>
</dbReference>
<dbReference type="InterPro" id="IPR018743">
    <property type="entry name" value="DUF2292"/>
</dbReference>
<organism evidence="1 2">
    <name type="scientific">Methylobacillus rhizosphaerae</name>
    <dbReference type="NCBI Taxonomy" id="551994"/>
    <lineage>
        <taxon>Bacteria</taxon>
        <taxon>Pseudomonadati</taxon>
        <taxon>Pseudomonadota</taxon>
        <taxon>Betaproteobacteria</taxon>
        <taxon>Nitrosomonadales</taxon>
        <taxon>Methylophilaceae</taxon>
        <taxon>Methylobacillus</taxon>
    </lineage>
</organism>
<dbReference type="Proteomes" id="UP000198305">
    <property type="component" value="Unassembled WGS sequence"/>
</dbReference>
<dbReference type="Pfam" id="PF10055">
    <property type="entry name" value="DUF2292"/>
    <property type="match status" value="1"/>
</dbReference>
<keyword evidence="2" id="KW-1185">Reference proteome</keyword>
<proteinExistence type="predicted"/>
<name>A0A239AAJ1_9PROT</name>
<evidence type="ECO:0008006" key="3">
    <source>
        <dbReference type="Google" id="ProtNLM"/>
    </source>
</evidence>
<gene>
    <name evidence="1" type="ORF">SAMN05192560_1772</name>
</gene>
<reference evidence="2" key="1">
    <citation type="submission" date="2017-06" db="EMBL/GenBank/DDBJ databases">
        <authorList>
            <person name="Varghese N."/>
            <person name="Submissions S."/>
        </authorList>
    </citation>
    <scope>NUCLEOTIDE SEQUENCE [LARGE SCALE GENOMIC DNA]</scope>
    <source>
        <strain evidence="2">Ca-68</strain>
    </source>
</reference>
<dbReference type="RefSeq" id="WP_089375866.1">
    <property type="nucleotide sequence ID" value="NZ_FZOA01000007.1"/>
</dbReference>
<sequence length="66" mass="7627">MSQELKLKASDEVIQEILRSIDLLRFGSIEITVHDGRVTQIERREKVRFSSEATKTKPSLQNAVHY</sequence>
<evidence type="ECO:0000313" key="2">
    <source>
        <dbReference type="Proteomes" id="UP000198305"/>
    </source>
</evidence>
<evidence type="ECO:0000313" key="1">
    <source>
        <dbReference type="EMBL" id="SNR92610.1"/>
    </source>
</evidence>
<dbReference type="OrthoDB" id="6905012at2"/>
<dbReference type="AlphaFoldDB" id="A0A239AAJ1"/>
<accession>A0A239AAJ1</accession>